<organism evidence="1 2">
    <name type="scientific">Yersinia enterocolitica</name>
    <dbReference type="NCBI Taxonomy" id="630"/>
    <lineage>
        <taxon>Bacteria</taxon>
        <taxon>Pseudomonadati</taxon>
        <taxon>Pseudomonadota</taxon>
        <taxon>Gammaproteobacteria</taxon>
        <taxon>Enterobacterales</taxon>
        <taxon>Yersiniaceae</taxon>
        <taxon>Yersinia</taxon>
    </lineage>
</organism>
<name>A0A0T7P192_YEREN</name>
<gene>
    <name evidence="1" type="ORF">ERS137941_00822</name>
</gene>
<sequence>MKKKLVIELESYQYQLLLKQCNARGWSIAGYLIWIAQQESKRIEQGVN</sequence>
<reference evidence="1 2" key="1">
    <citation type="submission" date="2015-03" db="EMBL/GenBank/DDBJ databases">
        <authorList>
            <person name="Murphy D."/>
        </authorList>
    </citation>
    <scope>NUCLEOTIDE SEQUENCE [LARGE SCALE GENOMIC DNA]</scope>
    <source>
        <strain evidence="1 2">IP26249</strain>
    </source>
</reference>
<protein>
    <submittedName>
        <fullName evidence="1">Uncharacterized protein</fullName>
    </submittedName>
</protein>
<dbReference type="Proteomes" id="UP000048841">
    <property type="component" value="Unassembled WGS sequence"/>
</dbReference>
<evidence type="ECO:0000313" key="2">
    <source>
        <dbReference type="Proteomes" id="UP000048841"/>
    </source>
</evidence>
<proteinExistence type="predicted"/>
<dbReference type="EMBL" id="CGBR01000003">
    <property type="protein sequence ID" value="CFQ55031.1"/>
    <property type="molecule type" value="Genomic_DNA"/>
</dbReference>
<accession>A0A0T7P192</accession>
<evidence type="ECO:0000313" key="1">
    <source>
        <dbReference type="EMBL" id="CFQ55031.1"/>
    </source>
</evidence>
<dbReference type="AlphaFoldDB" id="A0A0T7P192"/>